<proteinExistence type="predicted"/>
<protein>
    <submittedName>
        <fullName evidence="1">Uncharacterized protein</fullName>
    </submittedName>
</protein>
<organism evidence="1 2">
    <name type="scientific">Aureimonas pseudogalii</name>
    <dbReference type="NCBI Taxonomy" id="1744844"/>
    <lineage>
        <taxon>Bacteria</taxon>
        <taxon>Pseudomonadati</taxon>
        <taxon>Pseudomonadota</taxon>
        <taxon>Alphaproteobacteria</taxon>
        <taxon>Hyphomicrobiales</taxon>
        <taxon>Aurantimonadaceae</taxon>
        <taxon>Aureimonas</taxon>
    </lineage>
</organism>
<evidence type="ECO:0000313" key="1">
    <source>
        <dbReference type="EMBL" id="MBB3997422.1"/>
    </source>
</evidence>
<accession>A0A7W6EDN8</accession>
<dbReference type="Proteomes" id="UP000542776">
    <property type="component" value="Unassembled WGS sequence"/>
</dbReference>
<dbReference type="RefSeq" id="WP_183198881.1">
    <property type="nucleotide sequence ID" value="NZ_JACIEK010000001.1"/>
</dbReference>
<sequence>MAIDGPVMVLPRRSVKRAARLSAWLNAVMTGAGPSRDRGNLRWCGDPLRAASVSTRTPIFGSGFLSTVRPVFTLRNEEGRARLLFSGSPG</sequence>
<comment type="caution">
    <text evidence="1">The sequence shown here is derived from an EMBL/GenBank/DDBJ whole genome shotgun (WGS) entry which is preliminary data.</text>
</comment>
<gene>
    <name evidence="1" type="ORF">GGR04_001243</name>
</gene>
<keyword evidence="2" id="KW-1185">Reference proteome</keyword>
<evidence type="ECO:0000313" key="2">
    <source>
        <dbReference type="Proteomes" id="UP000542776"/>
    </source>
</evidence>
<reference evidence="1 2" key="1">
    <citation type="submission" date="2020-08" db="EMBL/GenBank/DDBJ databases">
        <title>Genomic Encyclopedia of Type Strains, Phase IV (KMG-IV): sequencing the most valuable type-strain genomes for metagenomic binning, comparative biology and taxonomic classification.</title>
        <authorList>
            <person name="Goeker M."/>
        </authorList>
    </citation>
    <scope>NUCLEOTIDE SEQUENCE [LARGE SCALE GENOMIC DNA]</scope>
    <source>
        <strain evidence="1 2">DSM 102238</strain>
    </source>
</reference>
<name>A0A7W6EDN8_9HYPH</name>
<dbReference type="EMBL" id="JACIEK010000001">
    <property type="protein sequence ID" value="MBB3997422.1"/>
    <property type="molecule type" value="Genomic_DNA"/>
</dbReference>
<dbReference type="AlphaFoldDB" id="A0A7W6EDN8"/>